<dbReference type="SUPFAM" id="SSF57959">
    <property type="entry name" value="Leucine zipper domain"/>
    <property type="match status" value="1"/>
</dbReference>
<dbReference type="PANTHER" id="PTHR38116:SF9">
    <property type="entry name" value="BZIP DOMAIN-CONTAINING PROTEIN"/>
    <property type="match status" value="1"/>
</dbReference>
<proteinExistence type="predicted"/>
<dbReference type="OrthoDB" id="4991875at2759"/>
<dbReference type="GO" id="GO:0003700">
    <property type="term" value="F:DNA-binding transcription factor activity"/>
    <property type="evidence" value="ECO:0007669"/>
    <property type="project" value="InterPro"/>
</dbReference>
<accession>A1CGK5</accession>
<reference evidence="2 3" key="1">
    <citation type="journal article" date="2008" name="PLoS Genet.">
        <title>Genomic islands in the pathogenic filamentous fungus Aspergillus fumigatus.</title>
        <authorList>
            <person name="Fedorova N.D."/>
            <person name="Khaldi N."/>
            <person name="Joardar V.S."/>
            <person name="Maiti R."/>
            <person name="Amedeo P."/>
            <person name="Anderson M.J."/>
            <person name="Crabtree J."/>
            <person name="Silva J.C."/>
            <person name="Badger J.H."/>
            <person name="Albarraq A."/>
            <person name="Angiuoli S."/>
            <person name="Bussey H."/>
            <person name="Bowyer P."/>
            <person name="Cotty P.J."/>
            <person name="Dyer P.S."/>
            <person name="Egan A."/>
            <person name="Galens K."/>
            <person name="Fraser-Liggett C.M."/>
            <person name="Haas B.J."/>
            <person name="Inman J.M."/>
            <person name="Kent R."/>
            <person name="Lemieux S."/>
            <person name="Malavazi I."/>
            <person name="Orvis J."/>
            <person name="Roemer T."/>
            <person name="Ronning C.M."/>
            <person name="Sundaram J.P."/>
            <person name="Sutton G."/>
            <person name="Turner G."/>
            <person name="Venter J.C."/>
            <person name="White O.R."/>
            <person name="Whitty B.R."/>
            <person name="Youngman P."/>
            <person name="Wolfe K.H."/>
            <person name="Goldman G.H."/>
            <person name="Wortman J.R."/>
            <person name="Jiang B."/>
            <person name="Denning D.W."/>
            <person name="Nierman W.C."/>
        </authorList>
    </citation>
    <scope>NUCLEOTIDE SEQUENCE [LARGE SCALE GENOMIC DNA]</scope>
    <source>
        <strain evidence="3">ATCC 1007 / CBS 513.65 / DSM 816 / NCTC 3887 / NRRL 1</strain>
    </source>
</reference>
<dbReference type="HOGENOM" id="CLU_037870_1_0_1"/>
<name>A1CGK5_ASPCL</name>
<feature type="compositionally biased region" description="Basic and acidic residues" evidence="1">
    <location>
        <begin position="283"/>
        <end position="295"/>
    </location>
</feature>
<dbReference type="OMA" id="FERWWWA"/>
<sequence length="417" mass="46427">MPPKRSRDVPAIPDITEDPVERKRVLSMLAQRRYRERKRKQWDALQAQVDRRKDSNNGYTETRNSLATPEDAHTTLNTSGSLATDFPVAMDRLPLDCGGLGDYCPDLMVETVGRTSLEIPVVAPSMDLLPDSLSPSQLLALSQSGQFPSVATQDMSLFAFPASQGPFLTSSLPDLILPYQPEGNIPHMLQLANVSENNSSLSEQLQEYQTSTFSFPDDHHLEIPSLKLLNAAMKVAERLNMAEMLWDLSAVSPFYRAATGPHSVSTPPSLVSSSSSPSSITSHTDDHGGDTIELPRHLQPTTSQRFIPHHPILDLIPWPNTRDKLIQVFNLPPAMRPKPAQDPIGLLRLVYDMEDVGGEGIRVQGGDAFTVNAWEIGQTIFERWWWAFDRDIVERSDYARSLRGEKPLRIGESEPTV</sequence>
<feature type="compositionally biased region" description="Low complexity" evidence="1">
    <location>
        <begin position="262"/>
        <end position="282"/>
    </location>
</feature>
<feature type="region of interest" description="Disordered" evidence="1">
    <location>
        <begin position="262"/>
        <end position="295"/>
    </location>
</feature>
<feature type="region of interest" description="Disordered" evidence="1">
    <location>
        <begin position="35"/>
        <end position="81"/>
    </location>
</feature>
<dbReference type="GeneID" id="4704587"/>
<feature type="compositionally biased region" description="Polar residues" evidence="1">
    <location>
        <begin position="56"/>
        <end position="67"/>
    </location>
</feature>
<dbReference type="RefSeq" id="XP_001272511.1">
    <property type="nucleotide sequence ID" value="XM_001272510.1"/>
</dbReference>
<dbReference type="InterPro" id="IPR046347">
    <property type="entry name" value="bZIP_sf"/>
</dbReference>
<dbReference type="InterPro" id="IPR021833">
    <property type="entry name" value="DUF3425"/>
</dbReference>
<dbReference type="CDD" id="cd14688">
    <property type="entry name" value="bZIP_YAP"/>
    <property type="match status" value="1"/>
</dbReference>
<dbReference type="EMBL" id="DS027053">
    <property type="protein sequence ID" value="EAW11085.1"/>
    <property type="molecule type" value="Genomic_DNA"/>
</dbReference>
<dbReference type="eggNOG" id="ENOG502S26C">
    <property type="taxonomic scope" value="Eukaryota"/>
</dbReference>
<gene>
    <name evidence="2" type="ORF">ACLA_067210</name>
</gene>
<dbReference type="VEuPathDB" id="FungiDB:ACLA_067210"/>
<dbReference type="KEGG" id="act:ACLA_067210"/>
<dbReference type="AlphaFoldDB" id="A1CGK5"/>
<evidence type="ECO:0008006" key="4">
    <source>
        <dbReference type="Google" id="ProtNLM"/>
    </source>
</evidence>
<keyword evidence="3" id="KW-1185">Reference proteome</keyword>
<evidence type="ECO:0000256" key="1">
    <source>
        <dbReference type="SAM" id="MobiDB-lite"/>
    </source>
</evidence>
<evidence type="ECO:0000313" key="2">
    <source>
        <dbReference type="EMBL" id="EAW11085.1"/>
    </source>
</evidence>
<dbReference type="Pfam" id="PF11905">
    <property type="entry name" value="DUF3425"/>
    <property type="match status" value="1"/>
</dbReference>
<protein>
    <recommendedName>
        <fullName evidence="4">BZIP domain-containing protein</fullName>
    </recommendedName>
</protein>
<evidence type="ECO:0000313" key="3">
    <source>
        <dbReference type="Proteomes" id="UP000006701"/>
    </source>
</evidence>
<organism evidence="2 3">
    <name type="scientific">Aspergillus clavatus (strain ATCC 1007 / CBS 513.65 / DSM 816 / NCTC 3887 / NRRL 1 / QM 1276 / 107)</name>
    <dbReference type="NCBI Taxonomy" id="344612"/>
    <lineage>
        <taxon>Eukaryota</taxon>
        <taxon>Fungi</taxon>
        <taxon>Dikarya</taxon>
        <taxon>Ascomycota</taxon>
        <taxon>Pezizomycotina</taxon>
        <taxon>Eurotiomycetes</taxon>
        <taxon>Eurotiomycetidae</taxon>
        <taxon>Eurotiales</taxon>
        <taxon>Aspergillaceae</taxon>
        <taxon>Aspergillus</taxon>
        <taxon>Aspergillus subgen. Fumigati</taxon>
    </lineage>
</organism>
<dbReference type="Proteomes" id="UP000006701">
    <property type="component" value="Unassembled WGS sequence"/>
</dbReference>
<dbReference type="PANTHER" id="PTHR38116">
    <property type="entry name" value="CHROMOSOME 7, WHOLE GENOME SHOTGUN SEQUENCE"/>
    <property type="match status" value="1"/>
</dbReference>